<protein>
    <submittedName>
        <fullName evidence="4">Spore maturation protein A</fullName>
    </submittedName>
</protein>
<feature type="transmembrane region" description="Helical" evidence="2">
    <location>
        <begin position="217"/>
        <end position="239"/>
    </location>
</feature>
<accession>A0A5C5ZLC0</accession>
<reference evidence="4 5" key="1">
    <citation type="submission" date="2019-02" db="EMBL/GenBank/DDBJ databases">
        <title>Deep-cultivation of Planctomycetes and their phenomic and genomic characterization uncovers novel biology.</title>
        <authorList>
            <person name="Wiegand S."/>
            <person name="Jogler M."/>
            <person name="Boedeker C."/>
            <person name="Pinto D."/>
            <person name="Vollmers J."/>
            <person name="Rivas-Marin E."/>
            <person name="Kohn T."/>
            <person name="Peeters S.H."/>
            <person name="Heuer A."/>
            <person name="Rast P."/>
            <person name="Oberbeckmann S."/>
            <person name="Bunk B."/>
            <person name="Jeske O."/>
            <person name="Meyerdierks A."/>
            <person name="Storesund J.E."/>
            <person name="Kallscheuer N."/>
            <person name="Luecker S."/>
            <person name="Lage O.M."/>
            <person name="Pohl T."/>
            <person name="Merkel B.J."/>
            <person name="Hornburger P."/>
            <person name="Mueller R.-W."/>
            <person name="Bruemmer F."/>
            <person name="Labrenz M."/>
            <person name="Spormann A.M."/>
            <person name="Op Den Camp H."/>
            <person name="Overmann J."/>
            <person name="Amann R."/>
            <person name="Jetten M.S.M."/>
            <person name="Mascher T."/>
            <person name="Medema M.H."/>
            <person name="Devos D.P."/>
            <person name="Kaster A.-K."/>
            <person name="Ovreas L."/>
            <person name="Rohde M."/>
            <person name="Galperin M.Y."/>
            <person name="Jogler C."/>
        </authorList>
    </citation>
    <scope>NUCLEOTIDE SEQUENCE [LARGE SCALE GENOMIC DNA]</scope>
    <source>
        <strain evidence="4 5">Mal64</strain>
    </source>
</reference>
<keyword evidence="2" id="KW-0812">Transmembrane</keyword>
<gene>
    <name evidence="4" type="primary">spmA</name>
    <name evidence="4" type="ORF">Mal64_27710</name>
</gene>
<dbReference type="InterPro" id="IPR011642">
    <property type="entry name" value="Gate_dom"/>
</dbReference>
<evidence type="ECO:0000313" key="5">
    <source>
        <dbReference type="Proteomes" id="UP000315440"/>
    </source>
</evidence>
<evidence type="ECO:0000256" key="1">
    <source>
        <dbReference type="SAM" id="MobiDB-lite"/>
    </source>
</evidence>
<feature type="region of interest" description="Disordered" evidence="1">
    <location>
        <begin position="246"/>
        <end position="274"/>
    </location>
</feature>
<name>A0A5C5ZLC0_9BACT</name>
<comment type="caution">
    <text evidence="4">The sequence shown here is derived from an EMBL/GenBank/DDBJ whole genome shotgun (WGS) entry which is preliminary data.</text>
</comment>
<dbReference type="EMBL" id="SJPQ01000003">
    <property type="protein sequence ID" value="TWT87233.1"/>
    <property type="molecule type" value="Genomic_DNA"/>
</dbReference>
<dbReference type="RefSeq" id="WP_197525757.1">
    <property type="nucleotide sequence ID" value="NZ_SJPQ01000003.1"/>
</dbReference>
<organism evidence="4 5">
    <name type="scientific">Pseudobythopirellula maris</name>
    <dbReference type="NCBI Taxonomy" id="2527991"/>
    <lineage>
        <taxon>Bacteria</taxon>
        <taxon>Pseudomonadati</taxon>
        <taxon>Planctomycetota</taxon>
        <taxon>Planctomycetia</taxon>
        <taxon>Pirellulales</taxon>
        <taxon>Lacipirellulaceae</taxon>
        <taxon>Pseudobythopirellula</taxon>
    </lineage>
</organism>
<keyword evidence="2" id="KW-1133">Transmembrane helix</keyword>
<dbReference type="Pfam" id="PF07670">
    <property type="entry name" value="Gate"/>
    <property type="match status" value="1"/>
</dbReference>
<evidence type="ECO:0000256" key="2">
    <source>
        <dbReference type="SAM" id="Phobius"/>
    </source>
</evidence>
<dbReference type="AlphaFoldDB" id="A0A5C5ZLC0"/>
<evidence type="ECO:0000313" key="4">
    <source>
        <dbReference type="EMBL" id="TWT87233.1"/>
    </source>
</evidence>
<keyword evidence="5" id="KW-1185">Reference proteome</keyword>
<evidence type="ECO:0000259" key="3">
    <source>
        <dbReference type="Pfam" id="PF07670"/>
    </source>
</evidence>
<keyword evidence="2" id="KW-0472">Membrane</keyword>
<feature type="transmembrane region" description="Helical" evidence="2">
    <location>
        <begin position="88"/>
        <end position="110"/>
    </location>
</feature>
<proteinExistence type="predicted"/>
<dbReference type="Proteomes" id="UP000315440">
    <property type="component" value="Unassembled WGS sequence"/>
</dbReference>
<sequence>MLNRIWFWLLVIGVGYGLAKGTAQSVFGPASEWGWVQAAGLDDPPAGDPPLDAEALAAQQLPVNDSPLAPLQDAGKELTEAALEGATVSVEICLGLIGVMALWLGMLAVARDAGMVDGLAWLLRPVMRWLFPDVPDGHPAQGSILMNMSANMLGLDNAATPFGLQAMRDLQTLNPHKETATNAMATFLAINTSSVTLIPSTIIALRVTQGSENPASPLFGMLLATIASTIVAIFTVRFLSRLPQFAAPPADEPAGDDSAEGDASQAASNEGEDA</sequence>
<feature type="transmembrane region" description="Helical" evidence="2">
    <location>
        <begin position="183"/>
        <end position="205"/>
    </location>
</feature>
<feature type="domain" description="Nucleoside transporter/FeoB GTPase Gate" evidence="3">
    <location>
        <begin position="94"/>
        <end position="202"/>
    </location>
</feature>